<sequence length="1722" mass="168793">MERYTYLSTVSAGAYGVVYQCIDYESGRYVAAKGIRSAHLDPEVMRLTLREVKILKQLPPHANVVKLLEAFRSKSGRVYLVFEYVERSLYQELDRHPGGALPPQLVKSVAFQLLHALGHCHDHNVVHRDVKPANVLLSTSSPDGGPGGVAKLCDFGFARVVHRGGSSGAAAAKAGSVGAGPGAAPTGAGGGDGVYDSLLDGAARLSSYVMTRWYRPPEVLVGDSYGTPIDVWSFGCTLAELATGRPLFPGTSTVDQLWRVMRCFGPLPPPHMARMMLDPRLAVLSTPPARSRTLKQRLPECEPALLELISAALTPDPRKRPTVRQLLQMPYFHDMPRLLAGSDLLRQLPYASEYFSKLTSAASSPYSSSVSGARTPTPSPPALTTTSPRAKAAAAAAPPGAIAAAAAAASATAAANAPPAMAVLRSMTRSEASAASDGSDAVHMAAANRAVVAAAGRAVGGAMWVGMAGRGSSCATADLRTPPNEESDLAVSPRGWAHSSGHASMERAGALAASPAAATTSAAAAAAEPTQKPTVAAPAVGAAAAGPDPEAVGSSSAAAADVAATATVMPAAAGHRPFLPGLQPTPFAAAAVAGAAMSADLVGLPTAALAPLEEEPEGPVAGPIALVAGAGWASTSGTPTAMLALPQPQADGGSTAGVAVSVGQVAAAPRPDGAVASDGGDVDAAADVSTAAWTSAPLSGQPACEPPVTVTVDGGAAATTTAAAGGASGGGAAAPRSSMNRGHCVAVTPAAAAAVAAAARTASVATEGDGAATTSNLRLTTAAFDKVASTDSPMRLLQVVSPADAGPYLDPPHPAVAAVAAAAAAFIGFSDAAAAAASSRLSLTLTAPLPADADGDSDVPSLGPAAAGLGAATVYSGVGGGPAGRPLRSLASRMRGYLLGVGGGSIGGGGGSTAVSQAARTASSVTSGGAAMAASTTNGSAAIAIPMPVASSAYGTELPYVLSPTGAPLISPPTGDLPHRRPAAATGVAGSLPPLLLPSFSPDYAQPGFPLGVRSTDADNDVVGNLGASPSLFTYIASPVMSDGGTFDLLKGGAAAVTGGKKSSSSSGTAAAMAVAAAAATAAAAANAGPPGAHVQPPQEAKSPSIAGGAPLTSTASALGTPTASGTAANYDATTKWMTRHASGSSQHVASISAGIAGPAVSTAGASVNAVSNVAALSNFLLLGPTDQRSPPLKPAATTATASGPTDSSNRGRRPSGLASRLASALPTSNAGPGDAPAAGAAIPPKQSPQSSRGMEGLWRRARASFDFHRSPPFAATAAGMTDAAADRRPRPPPARAATFAAATSPEWARRLYGNSAQAASDAAAAAASQPGACSPGLQDVTTTSPPLQRPVSGGGALAAPPGRPAGGSPTQIDGDMGSPFQQTAPAVALASRSRSQLAAAQPQAGPAGPSGGGISGLALARSVPETGLGAATFAFRDADPATGGASPRVPYSESYCDTAPTAAMATGTTLTLTGATVSANVGGLLGPLGCTSYDVRTSCSNATSDAACAHGTSTTLHTLAPASMLRSQTSNFFGRFSTGAMDSPAAMVGAYPCGAGGTGAASALAAGAGGLGACAPTVRSAIFEGDEEAPRLSVNGNGNGNGGALLISGLLSTGGYGAEPSASGGVRTGEAPSQARTGEAQQGPAPPSQPDDLPSKTASSRAGARSSRCEAPGVDADTGEEERPHEKPGPGRSEGAKRGFKSLRRALKAWLGVGGSSSRHG</sequence>
<feature type="region of interest" description="Disordered" evidence="9">
    <location>
        <begin position="1278"/>
        <end position="1304"/>
    </location>
</feature>
<dbReference type="PROSITE" id="PS00108">
    <property type="entry name" value="PROTEIN_KINASE_ST"/>
    <property type="match status" value="1"/>
</dbReference>
<dbReference type="Pfam" id="PF00069">
    <property type="entry name" value="Pkinase"/>
    <property type="match status" value="1"/>
</dbReference>
<dbReference type="EC" id="2.7.11.22" evidence="1"/>
<evidence type="ECO:0000256" key="6">
    <source>
        <dbReference type="ARBA" id="ARBA00022840"/>
    </source>
</evidence>
<reference evidence="11" key="1">
    <citation type="journal article" date="2020" name="bioRxiv">
        <title>Comparative genomics of Chlamydomonas.</title>
        <authorList>
            <person name="Craig R.J."/>
            <person name="Hasan A.R."/>
            <person name="Ness R.W."/>
            <person name="Keightley P.D."/>
        </authorList>
    </citation>
    <scope>NUCLEOTIDE SEQUENCE</scope>
    <source>
        <strain evidence="11">CCAP 11/70</strain>
    </source>
</reference>
<feature type="domain" description="Protein kinase" evidence="10">
    <location>
        <begin position="4"/>
        <end position="332"/>
    </location>
</feature>
<dbReference type="GO" id="GO:0005524">
    <property type="term" value="F:ATP binding"/>
    <property type="evidence" value="ECO:0007669"/>
    <property type="project" value="UniProtKB-KW"/>
</dbReference>
<organism evidence="11 12">
    <name type="scientific">Edaphochlamys debaryana</name>
    <dbReference type="NCBI Taxonomy" id="47281"/>
    <lineage>
        <taxon>Eukaryota</taxon>
        <taxon>Viridiplantae</taxon>
        <taxon>Chlorophyta</taxon>
        <taxon>core chlorophytes</taxon>
        <taxon>Chlorophyceae</taxon>
        <taxon>CS clade</taxon>
        <taxon>Chlamydomonadales</taxon>
        <taxon>Chlamydomonadales incertae sedis</taxon>
        <taxon>Edaphochlamys</taxon>
    </lineage>
</organism>
<proteinExistence type="predicted"/>
<accession>A0A835YBD3</accession>
<keyword evidence="4" id="KW-0547">Nucleotide-binding</keyword>
<evidence type="ECO:0000313" key="11">
    <source>
        <dbReference type="EMBL" id="KAG2498173.1"/>
    </source>
</evidence>
<dbReference type="Proteomes" id="UP000612055">
    <property type="component" value="Unassembled WGS sequence"/>
</dbReference>
<feature type="compositionally biased region" description="Low complexity" evidence="9">
    <location>
        <begin position="1231"/>
        <end position="1245"/>
    </location>
</feature>
<feature type="compositionally biased region" description="Polar residues" evidence="9">
    <location>
        <begin position="1112"/>
        <end position="1124"/>
    </location>
</feature>
<feature type="compositionally biased region" description="Low complexity" evidence="9">
    <location>
        <begin position="1387"/>
        <end position="1408"/>
    </location>
</feature>
<name>A0A835YBD3_9CHLO</name>
<evidence type="ECO:0000256" key="5">
    <source>
        <dbReference type="ARBA" id="ARBA00022777"/>
    </source>
</evidence>
<dbReference type="EMBL" id="JAEHOE010000011">
    <property type="protein sequence ID" value="KAG2498173.1"/>
    <property type="molecule type" value="Genomic_DNA"/>
</dbReference>
<evidence type="ECO:0000256" key="1">
    <source>
        <dbReference type="ARBA" id="ARBA00012425"/>
    </source>
</evidence>
<dbReference type="Gene3D" id="1.10.510.10">
    <property type="entry name" value="Transferase(Phosphotransferase) domain 1"/>
    <property type="match status" value="1"/>
</dbReference>
<evidence type="ECO:0000256" key="9">
    <source>
        <dbReference type="SAM" id="MobiDB-lite"/>
    </source>
</evidence>
<dbReference type="Gene3D" id="3.30.200.20">
    <property type="entry name" value="Phosphorylase Kinase, domain 1"/>
    <property type="match status" value="1"/>
</dbReference>
<dbReference type="PROSITE" id="PS50011">
    <property type="entry name" value="PROTEIN_KINASE_DOM"/>
    <property type="match status" value="1"/>
</dbReference>
<evidence type="ECO:0000256" key="8">
    <source>
        <dbReference type="ARBA" id="ARBA00048367"/>
    </source>
</evidence>
<feature type="region of interest" description="Disordered" evidence="9">
    <location>
        <begin position="1330"/>
        <end position="1413"/>
    </location>
</feature>
<comment type="catalytic activity">
    <reaction evidence="8">
        <text>L-seryl-[protein] + ATP = O-phospho-L-seryl-[protein] + ADP + H(+)</text>
        <dbReference type="Rhea" id="RHEA:17989"/>
        <dbReference type="Rhea" id="RHEA-COMP:9863"/>
        <dbReference type="Rhea" id="RHEA-COMP:11604"/>
        <dbReference type="ChEBI" id="CHEBI:15378"/>
        <dbReference type="ChEBI" id="CHEBI:29999"/>
        <dbReference type="ChEBI" id="CHEBI:30616"/>
        <dbReference type="ChEBI" id="CHEBI:83421"/>
        <dbReference type="ChEBI" id="CHEBI:456216"/>
        <dbReference type="EC" id="2.7.11.22"/>
    </reaction>
</comment>
<evidence type="ECO:0000256" key="7">
    <source>
        <dbReference type="ARBA" id="ARBA00047811"/>
    </source>
</evidence>
<keyword evidence="2" id="KW-0723">Serine/threonine-protein kinase</keyword>
<dbReference type="InterPro" id="IPR008271">
    <property type="entry name" value="Ser/Thr_kinase_AS"/>
</dbReference>
<keyword evidence="3" id="KW-0808">Transferase</keyword>
<dbReference type="PANTHER" id="PTHR24055">
    <property type="entry name" value="MITOGEN-ACTIVATED PROTEIN KINASE"/>
    <property type="match status" value="1"/>
</dbReference>
<evidence type="ECO:0000259" key="10">
    <source>
        <dbReference type="PROSITE" id="PS50011"/>
    </source>
</evidence>
<feature type="region of interest" description="Disordered" evidence="9">
    <location>
        <begin position="476"/>
        <end position="512"/>
    </location>
</feature>
<dbReference type="OrthoDB" id="551635at2759"/>
<feature type="region of interest" description="Disordered" evidence="9">
    <location>
        <begin position="1087"/>
        <end position="1124"/>
    </location>
</feature>
<dbReference type="InterPro" id="IPR011009">
    <property type="entry name" value="Kinase-like_dom_sf"/>
</dbReference>
<evidence type="ECO:0000256" key="2">
    <source>
        <dbReference type="ARBA" id="ARBA00022527"/>
    </source>
</evidence>
<feature type="compositionally biased region" description="Basic and acidic residues" evidence="9">
    <location>
        <begin position="1682"/>
        <end position="1698"/>
    </location>
</feature>
<feature type="region of interest" description="Disordered" evidence="9">
    <location>
        <begin position="1619"/>
        <end position="1702"/>
    </location>
</feature>
<evidence type="ECO:0000313" key="12">
    <source>
        <dbReference type="Proteomes" id="UP000612055"/>
    </source>
</evidence>
<keyword evidence="12" id="KW-1185">Reference proteome</keyword>
<evidence type="ECO:0000256" key="3">
    <source>
        <dbReference type="ARBA" id="ARBA00022679"/>
    </source>
</evidence>
<evidence type="ECO:0000256" key="4">
    <source>
        <dbReference type="ARBA" id="ARBA00022741"/>
    </source>
</evidence>
<feature type="region of interest" description="Disordered" evidence="9">
    <location>
        <begin position="364"/>
        <end position="391"/>
    </location>
</feature>
<gene>
    <name evidence="11" type="ORF">HYH03_003928</name>
</gene>
<dbReference type="FunFam" id="3.30.200.20:FF:000049">
    <property type="entry name" value="cyclin-dependent kinase-like 1 isoform X1"/>
    <property type="match status" value="1"/>
</dbReference>
<protein>
    <recommendedName>
        <fullName evidence="1">cyclin-dependent kinase</fullName>
        <ecNumber evidence="1">2.7.11.22</ecNumber>
    </recommendedName>
</protein>
<dbReference type="GO" id="GO:0004693">
    <property type="term" value="F:cyclin-dependent protein serine/threonine kinase activity"/>
    <property type="evidence" value="ECO:0007669"/>
    <property type="project" value="UniProtKB-EC"/>
</dbReference>
<keyword evidence="6" id="KW-0067">ATP-binding</keyword>
<comment type="caution">
    <text evidence="11">The sequence shown here is derived from an EMBL/GenBank/DDBJ whole genome shotgun (WGS) entry which is preliminary data.</text>
</comment>
<dbReference type="SMART" id="SM00220">
    <property type="entry name" value="S_TKc"/>
    <property type="match status" value="1"/>
</dbReference>
<comment type="catalytic activity">
    <reaction evidence="7">
        <text>L-threonyl-[protein] + ATP = O-phospho-L-threonyl-[protein] + ADP + H(+)</text>
        <dbReference type="Rhea" id="RHEA:46608"/>
        <dbReference type="Rhea" id="RHEA-COMP:11060"/>
        <dbReference type="Rhea" id="RHEA-COMP:11605"/>
        <dbReference type="ChEBI" id="CHEBI:15378"/>
        <dbReference type="ChEBI" id="CHEBI:30013"/>
        <dbReference type="ChEBI" id="CHEBI:30616"/>
        <dbReference type="ChEBI" id="CHEBI:61977"/>
        <dbReference type="ChEBI" id="CHEBI:456216"/>
        <dbReference type="EC" id="2.7.11.22"/>
    </reaction>
</comment>
<dbReference type="InterPro" id="IPR050117">
    <property type="entry name" value="MAPK"/>
</dbReference>
<feature type="region of interest" description="Disordered" evidence="9">
    <location>
        <begin position="1188"/>
        <end position="1256"/>
    </location>
</feature>
<dbReference type="InterPro" id="IPR000719">
    <property type="entry name" value="Prot_kinase_dom"/>
</dbReference>
<dbReference type="SUPFAM" id="SSF56112">
    <property type="entry name" value="Protein kinase-like (PK-like)"/>
    <property type="match status" value="1"/>
</dbReference>
<keyword evidence="5" id="KW-0418">Kinase</keyword>